<keyword evidence="2" id="KW-1185">Reference proteome</keyword>
<accession>A0A137NRT6</accession>
<dbReference type="AlphaFoldDB" id="A0A137NRT6"/>
<dbReference type="InterPro" id="IPR032675">
    <property type="entry name" value="LRR_dom_sf"/>
</dbReference>
<name>A0A137NRT6_CONC2</name>
<protein>
    <recommendedName>
        <fullName evidence="3">RNI-like protein</fullName>
    </recommendedName>
</protein>
<gene>
    <name evidence="1" type="ORF">CONCODRAFT_12972</name>
</gene>
<proteinExistence type="predicted"/>
<dbReference type="Gene3D" id="3.80.10.10">
    <property type="entry name" value="Ribonuclease Inhibitor"/>
    <property type="match status" value="1"/>
</dbReference>
<dbReference type="Proteomes" id="UP000070444">
    <property type="component" value="Unassembled WGS sequence"/>
</dbReference>
<evidence type="ECO:0008006" key="3">
    <source>
        <dbReference type="Google" id="ProtNLM"/>
    </source>
</evidence>
<sequence>MNQTIFKCWVYLPDTFTLSKYFKQCELVELSKACRKYRIQLKSQTLKVITVSFNNFQNINITNFSTSCSYRDMINCLKLSYIGSYHLVKEAIIETKFSNKFARDFFALFPKISNVKILSYQSYSLKNLITILKVSKCLQHITFNSNFRIFNPLLDSVYYSLFYQLESVNISVSPRMVNGKLPVDIIDPSFSNLKKLKIVNNCMLFKLSNGIPSLLYVEFSHKYQFDIVELNHFISNNLQLKQISISGNNLDENVINSILALEKLEQLEVSNTRRYRTSNFCPSTINLSIKHFRYNIQLSRNNFSIILKMCKGLETFEIYSSRVVLTLTEVFNEELPKINTLVISCPLEFYQILSLDIKLIKFKQIKFRNFVKFSEFEKYMYSWDYYWKPKYDYSKDTDEFTLVRKYN</sequence>
<reference evidence="1 2" key="1">
    <citation type="journal article" date="2015" name="Genome Biol. Evol.">
        <title>Phylogenomic analyses indicate that early fungi evolved digesting cell walls of algal ancestors of land plants.</title>
        <authorList>
            <person name="Chang Y."/>
            <person name="Wang S."/>
            <person name="Sekimoto S."/>
            <person name="Aerts A.L."/>
            <person name="Choi C."/>
            <person name="Clum A."/>
            <person name="LaButti K.M."/>
            <person name="Lindquist E.A."/>
            <person name="Yee Ngan C."/>
            <person name="Ohm R.A."/>
            <person name="Salamov A.A."/>
            <person name="Grigoriev I.V."/>
            <person name="Spatafora J.W."/>
            <person name="Berbee M.L."/>
        </authorList>
    </citation>
    <scope>NUCLEOTIDE SEQUENCE [LARGE SCALE GENOMIC DNA]</scope>
    <source>
        <strain evidence="1 2">NRRL 28638</strain>
    </source>
</reference>
<dbReference type="EMBL" id="KQ964881">
    <property type="protein sequence ID" value="KXN65434.1"/>
    <property type="molecule type" value="Genomic_DNA"/>
</dbReference>
<organism evidence="1 2">
    <name type="scientific">Conidiobolus coronatus (strain ATCC 28846 / CBS 209.66 / NRRL 28638)</name>
    <name type="common">Delacroixia coronata</name>
    <dbReference type="NCBI Taxonomy" id="796925"/>
    <lineage>
        <taxon>Eukaryota</taxon>
        <taxon>Fungi</taxon>
        <taxon>Fungi incertae sedis</taxon>
        <taxon>Zoopagomycota</taxon>
        <taxon>Entomophthoromycotina</taxon>
        <taxon>Entomophthoromycetes</taxon>
        <taxon>Entomophthorales</taxon>
        <taxon>Ancylistaceae</taxon>
        <taxon>Conidiobolus</taxon>
    </lineage>
</organism>
<evidence type="ECO:0000313" key="1">
    <source>
        <dbReference type="EMBL" id="KXN65434.1"/>
    </source>
</evidence>
<evidence type="ECO:0000313" key="2">
    <source>
        <dbReference type="Proteomes" id="UP000070444"/>
    </source>
</evidence>
<dbReference type="SUPFAM" id="SSF52047">
    <property type="entry name" value="RNI-like"/>
    <property type="match status" value="1"/>
</dbReference>